<feature type="transmembrane region" description="Helical" evidence="2">
    <location>
        <begin position="75"/>
        <end position="95"/>
    </location>
</feature>
<gene>
    <name evidence="3" type="ORF">ISG29_06380</name>
</gene>
<reference evidence="3" key="1">
    <citation type="submission" date="2020-11" db="EMBL/GenBank/DDBJ databases">
        <title>Nocardioides sp. CBS4Y-1, whole genome shotgun sequence.</title>
        <authorList>
            <person name="Tuo L."/>
        </authorList>
    </citation>
    <scope>NUCLEOTIDE SEQUENCE</scope>
    <source>
        <strain evidence="3">CBS4Y-1</strain>
    </source>
</reference>
<feature type="compositionally biased region" description="Low complexity" evidence="1">
    <location>
        <begin position="200"/>
        <end position="216"/>
    </location>
</feature>
<feature type="transmembrane region" description="Helical" evidence="2">
    <location>
        <begin position="16"/>
        <end position="38"/>
    </location>
</feature>
<dbReference type="EMBL" id="JADIVZ010000002">
    <property type="protein sequence ID" value="MBF4161312.1"/>
    <property type="molecule type" value="Genomic_DNA"/>
</dbReference>
<accession>A0A930V058</accession>
<comment type="caution">
    <text evidence="3">The sequence shown here is derived from an EMBL/GenBank/DDBJ whole genome shotgun (WGS) entry which is preliminary data.</text>
</comment>
<feature type="transmembrane region" description="Helical" evidence="2">
    <location>
        <begin position="282"/>
        <end position="304"/>
    </location>
</feature>
<feature type="transmembrane region" description="Helical" evidence="2">
    <location>
        <begin position="311"/>
        <end position="329"/>
    </location>
</feature>
<evidence type="ECO:0000256" key="2">
    <source>
        <dbReference type="SAM" id="Phobius"/>
    </source>
</evidence>
<protein>
    <recommendedName>
        <fullName evidence="5">DUF4064 domain-containing protein</fullName>
    </recommendedName>
</protein>
<keyword evidence="4" id="KW-1185">Reference proteome</keyword>
<evidence type="ECO:0000313" key="3">
    <source>
        <dbReference type="EMBL" id="MBF4161312.1"/>
    </source>
</evidence>
<feature type="transmembrane region" description="Helical" evidence="2">
    <location>
        <begin position="225"/>
        <end position="248"/>
    </location>
</feature>
<keyword evidence="2" id="KW-0812">Transmembrane</keyword>
<dbReference type="RefSeq" id="WP_194502543.1">
    <property type="nucleotide sequence ID" value="NZ_JADIVZ010000002.1"/>
</dbReference>
<dbReference type="AlphaFoldDB" id="A0A930V058"/>
<evidence type="ECO:0000256" key="1">
    <source>
        <dbReference type="SAM" id="MobiDB-lite"/>
    </source>
</evidence>
<sequence>MSTTTPSGTPERPRQVTMVGVLLMVGAVLVVMGAWQLIAGLETVETREQVEQVLSDPPLSGLGVGVPAALQAIKILAMVAAASAVAAGILGWQVMQRSRTARVALSVLAVPLLLAGMLSGGLVAALMAGAVVSLWLQPAHGWFKNPPEVPASTRPQRVPQPPQEARPASDHRPWESAPPPSSTGLPPATHAGPSAFQGFGTTTATAAGTPAPAGRSGVPGPLRGGLVLAWAACTMVVIGLVLAIVSLASDPASLNRSIDDAIEQTKNSAFASSDVTRDDVRAAIYAMLGLAIAWAVAAAGVAVLAWRGHRWAWLALCISGAVAAVGLLVLSLGEVALLLPLMVMMMSLGLLLRPESRAWYRRR</sequence>
<feature type="region of interest" description="Disordered" evidence="1">
    <location>
        <begin position="146"/>
        <end position="216"/>
    </location>
</feature>
<feature type="transmembrane region" description="Helical" evidence="2">
    <location>
        <begin position="335"/>
        <end position="353"/>
    </location>
</feature>
<keyword evidence="2" id="KW-0472">Membrane</keyword>
<keyword evidence="2" id="KW-1133">Transmembrane helix</keyword>
<dbReference type="Proteomes" id="UP000656804">
    <property type="component" value="Unassembled WGS sequence"/>
</dbReference>
<organism evidence="3 4">
    <name type="scientific">Nocardioides acrostichi</name>
    <dbReference type="NCBI Taxonomy" id="2784339"/>
    <lineage>
        <taxon>Bacteria</taxon>
        <taxon>Bacillati</taxon>
        <taxon>Actinomycetota</taxon>
        <taxon>Actinomycetes</taxon>
        <taxon>Propionibacteriales</taxon>
        <taxon>Nocardioidaceae</taxon>
        <taxon>Nocardioides</taxon>
    </lineage>
</organism>
<proteinExistence type="predicted"/>
<evidence type="ECO:0000313" key="4">
    <source>
        <dbReference type="Proteomes" id="UP000656804"/>
    </source>
</evidence>
<evidence type="ECO:0008006" key="5">
    <source>
        <dbReference type="Google" id="ProtNLM"/>
    </source>
</evidence>
<feature type="transmembrane region" description="Helical" evidence="2">
    <location>
        <begin position="107"/>
        <end position="136"/>
    </location>
</feature>
<name>A0A930V058_9ACTN</name>